<dbReference type="Proteomes" id="UP000004980">
    <property type="component" value="Unassembled WGS sequence"/>
</dbReference>
<dbReference type="Gene3D" id="3.40.50.720">
    <property type="entry name" value="NAD(P)-binding Rossmann-like Domain"/>
    <property type="match status" value="1"/>
</dbReference>
<comment type="caution">
    <text evidence="1">The sequence shown here is derived from an EMBL/GenBank/DDBJ whole genome shotgun (WGS) entry which is preliminary data.</text>
</comment>
<dbReference type="SUPFAM" id="SSF51735">
    <property type="entry name" value="NAD(P)-binding Rossmann-fold domains"/>
    <property type="match status" value="1"/>
</dbReference>
<dbReference type="InterPro" id="IPR036291">
    <property type="entry name" value="NAD(P)-bd_dom_sf"/>
</dbReference>
<dbReference type="Pfam" id="PF13561">
    <property type="entry name" value="adh_short_C2"/>
    <property type="match status" value="1"/>
</dbReference>
<dbReference type="InterPro" id="IPR002347">
    <property type="entry name" value="SDR_fam"/>
</dbReference>
<sequence length="68" mass="7025">MQQVFQGRASVSGRSVAEEEGAALANQSIKRFVDPADIAALTVFLASKAGRSISGQMIPIDGDSQSAS</sequence>
<organism evidence="1 2">
    <name type="scientific">Paraburkholderia hospita</name>
    <dbReference type="NCBI Taxonomy" id="169430"/>
    <lineage>
        <taxon>Bacteria</taxon>
        <taxon>Pseudomonadati</taxon>
        <taxon>Pseudomonadota</taxon>
        <taxon>Betaproteobacteria</taxon>
        <taxon>Burkholderiales</taxon>
        <taxon>Burkholderiaceae</taxon>
        <taxon>Paraburkholderia</taxon>
    </lineage>
</organism>
<dbReference type="EMBL" id="AKAU01000197">
    <property type="protein sequence ID" value="EIM96301.1"/>
    <property type="molecule type" value="Genomic_DNA"/>
</dbReference>
<gene>
    <name evidence="1" type="ORF">WQE_34796</name>
</gene>
<evidence type="ECO:0000313" key="2">
    <source>
        <dbReference type="Proteomes" id="UP000004980"/>
    </source>
</evidence>
<accession>A0ABN0FCE6</accession>
<proteinExistence type="predicted"/>
<name>A0ABN0FCE6_9BURK</name>
<protein>
    <submittedName>
        <fullName evidence="1">3-ketoacyl-(Acyl-carrier-protein) reductase</fullName>
    </submittedName>
</protein>
<keyword evidence="2" id="KW-1185">Reference proteome</keyword>
<evidence type="ECO:0000313" key="1">
    <source>
        <dbReference type="EMBL" id="EIM96301.1"/>
    </source>
</evidence>
<reference evidence="1 2" key="1">
    <citation type="journal article" date="2012" name="J. Bacteriol.">
        <title>Draft Genome Sequence of the Soil Bacterium Burkholderia terrae Strain BS001, Which Interacts with Fungal Surface Structures.</title>
        <authorList>
            <person name="Nazir R."/>
            <person name="Hansen M.A."/>
            <person name="Sorensen S."/>
            <person name="van Elsas J.D."/>
        </authorList>
    </citation>
    <scope>NUCLEOTIDE SEQUENCE [LARGE SCALE GENOMIC DNA]</scope>
    <source>
        <strain evidence="1 2">BS001</strain>
    </source>
</reference>